<proteinExistence type="predicted"/>
<keyword evidence="2" id="KW-1185">Reference proteome</keyword>
<sequence length="215" mass="23468">MHSALAVANHLFERAQQARLSLTGGQLQCLCYFAHGLRLALVNLPLLDETVHADRDGISIASITRLGLHGSRPVPQLLTEVRPTAAGLLDELAPVLDPQEPALSTVDLVWSRFGRFSAYDLGVFVRSAGGPWDETWNHPDRVDGQLHSVASQPLAADGRALPIANSLIRRWFRELTIQENRDQASADGLAPTVMARHARPEETLSLAAVKKLRAP</sequence>
<organism evidence="1 2">
    <name type="scientific">Stagnimonas aquatica</name>
    <dbReference type="NCBI Taxonomy" id="2689987"/>
    <lineage>
        <taxon>Bacteria</taxon>
        <taxon>Pseudomonadati</taxon>
        <taxon>Pseudomonadota</taxon>
        <taxon>Gammaproteobacteria</taxon>
        <taxon>Nevskiales</taxon>
        <taxon>Nevskiaceae</taxon>
        <taxon>Stagnimonas</taxon>
    </lineage>
</organism>
<evidence type="ECO:0008006" key="3">
    <source>
        <dbReference type="Google" id="ProtNLM"/>
    </source>
</evidence>
<dbReference type="InParanoid" id="A0A3N0V835"/>
<dbReference type="EMBL" id="RJVO01000006">
    <property type="protein sequence ID" value="ROH88772.1"/>
    <property type="molecule type" value="Genomic_DNA"/>
</dbReference>
<name>A0A3N0V835_9GAMM</name>
<gene>
    <name evidence="1" type="ORF">ED208_13240</name>
</gene>
<dbReference type="AlphaFoldDB" id="A0A3N0V835"/>
<protein>
    <recommendedName>
        <fullName evidence="3">DUF4065 domain-containing protein</fullName>
    </recommendedName>
</protein>
<evidence type="ECO:0000313" key="1">
    <source>
        <dbReference type="EMBL" id="ROH88772.1"/>
    </source>
</evidence>
<dbReference type="RefSeq" id="WP_123212394.1">
    <property type="nucleotide sequence ID" value="NZ_RJVO01000006.1"/>
</dbReference>
<reference evidence="1 2" key="1">
    <citation type="submission" date="2018-10" db="EMBL/GenBank/DDBJ databases">
        <authorList>
            <person name="Chen W.-M."/>
        </authorList>
    </citation>
    <scope>NUCLEOTIDE SEQUENCE [LARGE SCALE GENOMIC DNA]</scope>
    <source>
        <strain evidence="1 2">THS-13</strain>
    </source>
</reference>
<evidence type="ECO:0000313" key="2">
    <source>
        <dbReference type="Proteomes" id="UP000282106"/>
    </source>
</evidence>
<accession>A0A3N0V835</accession>
<comment type="caution">
    <text evidence="1">The sequence shown here is derived from an EMBL/GenBank/DDBJ whole genome shotgun (WGS) entry which is preliminary data.</text>
</comment>
<dbReference type="Proteomes" id="UP000282106">
    <property type="component" value="Unassembled WGS sequence"/>
</dbReference>